<reference evidence="2 4" key="1">
    <citation type="journal article" date="2020" name="Stud. Mycol.">
        <title>101 Dothideomycetes genomes: a test case for predicting lifestyles and emergence of pathogens.</title>
        <authorList>
            <person name="Haridas S."/>
            <person name="Albert R."/>
            <person name="Binder M."/>
            <person name="Bloem J."/>
            <person name="Labutti K."/>
            <person name="Salamov A."/>
            <person name="Andreopoulos B."/>
            <person name="Baker S."/>
            <person name="Barry K."/>
            <person name="Bills G."/>
            <person name="Bluhm B."/>
            <person name="Cannon C."/>
            <person name="Castanera R."/>
            <person name="Culley D."/>
            <person name="Daum C."/>
            <person name="Ezra D."/>
            <person name="Gonzalez J."/>
            <person name="Henrissat B."/>
            <person name="Kuo A."/>
            <person name="Liang C."/>
            <person name="Lipzen A."/>
            <person name="Lutzoni F."/>
            <person name="Magnuson J."/>
            <person name="Mondo S."/>
            <person name="Nolan M."/>
            <person name="Ohm R."/>
            <person name="Pangilinan J."/>
            <person name="Park H.-J."/>
            <person name="Ramirez L."/>
            <person name="Alfaro M."/>
            <person name="Sun H."/>
            <person name="Tritt A."/>
            <person name="Yoshinaga Y."/>
            <person name="Zwiers L.-H."/>
            <person name="Turgeon B."/>
            <person name="Goodwin S."/>
            <person name="Spatafora J."/>
            <person name="Crous P."/>
            <person name="Grigoriev I."/>
        </authorList>
    </citation>
    <scope>NUCLEOTIDE SEQUENCE</scope>
    <source>
        <strain evidence="2 4">CBS 304.34</strain>
    </source>
</reference>
<dbReference type="GeneID" id="54463224"/>
<feature type="region of interest" description="Disordered" evidence="1">
    <location>
        <begin position="58"/>
        <end position="84"/>
    </location>
</feature>
<dbReference type="RefSeq" id="XP_033572646.1">
    <property type="nucleotide sequence ID" value="XM_033722331.1"/>
</dbReference>
<evidence type="ECO:0000313" key="3">
    <source>
        <dbReference type="Proteomes" id="UP000504636"/>
    </source>
</evidence>
<evidence type="ECO:0000313" key="2">
    <source>
        <dbReference type="EMBL" id="KAF2805682.1"/>
    </source>
</evidence>
<accession>A0A6A6YA32</accession>
<name>A0A6A6YA32_9PEZI</name>
<keyword evidence="3" id="KW-1185">Reference proteome</keyword>
<gene>
    <name evidence="2 4" type="ORF">BDZ99DRAFT_480357</name>
</gene>
<feature type="region of interest" description="Disordered" evidence="1">
    <location>
        <begin position="180"/>
        <end position="201"/>
    </location>
</feature>
<feature type="compositionally biased region" description="Polar residues" evidence="1">
    <location>
        <begin position="25"/>
        <end position="37"/>
    </location>
</feature>
<feature type="region of interest" description="Disordered" evidence="1">
    <location>
        <begin position="1"/>
        <end position="39"/>
    </location>
</feature>
<evidence type="ECO:0000256" key="1">
    <source>
        <dbReference type="SAM" id="MobiDB-lite"/>
    </source>
</evidence>
<proteinExistence type="predicted"/>
<reference evidence="4" key="3">
    <citation type="submission" date="2025-04" db="UniProtKB">
        <authorList>
            <consortium name="RefSeq"/>
        </authorList>
    </citation>
    <scope>IDENTIFICATION</scope>
    <source>
        <strain evidence="4">CBS 304.34</strain>
    </source>
</reference>
<organism evidence="2">
    <name type="scientific">Mytilinidion resinicola</name>
    <dbReference type="NCBI Taxonomy" id="574789"/>
    <lineage>
        <taxon>Eukaryota</taxon>
        <taxon>Fungi</taxon>
        <taxon>Dikarya</taxon>
        <taxon>Ascomycota</taxon>
        <taxon>Pezizomycotina</taxon>
        <taxon>Dothideomycetes</taxon>
        <taxon>Pleosporomycetidae</taxon>
        <taxon>Mytilinidiales</taxon>
        <taxon>Mytilinidiaceae</taxon>
        <taxon>Mytilinidion</taxon>
    </lineage>
</organism>
<reference evidence="4" key="2">
    <citation type="submission" date="2020-04" db="EMBL/GenBank/DDBJ databases">
        <authorList>
            <consortium name="NCBI Genome Project"/>
        </authorList>
    </citation>
    <scope>NUCLEOTIDE SEQUENCE</scope>
    <source>
        <strain evidence="4">CBS 304.34</strain>
    </source>
</reference>
<dbReference type="AlphaFoldDB" id="A0A6A6YA32"/>
<feature type="compositionally biased region" description="Polar residues" evidence="1">
    <location>
        <begin position="1"/>
        <end position="19"/>
    </location>
</feature>
<sequence>MQCSPRTESPSPINRSFANAPTPIQPAQNGAQKSNRIQPRPPIRFMAWISHHSPRALMPGQRSSAWSDQLPKRKCGPTKEPPVTVHRIDRPGTRTPNLTPAVPNCGLLYHGPHAYHDTAPATDAQDSQEWNCLRPAVPSYQEANVPACLPVYLPCRNTAHEGLQQAEEFIGIAFLVPKGTQTSQVLHPSRASSGESRKKVT</sequence>
<feature type="compositionally biased region" description="Polar residues" evidence="1">
    <location>
        <begin position="180"/>
        <end position="194"/>
    </location>
</feature>
<evidence type="ECO:0000313" key="4">
    <source>
        <dbReference type="RefSeq" id="XP_033572646.1"/>
    </source>
</evidence>
<dbReference type="Proteomes" id="UP000504636">
    <property type="component" value="Unplaced"/>
</dbReference>
<dbReference type="EMBL" id="MU003709">
    <property type="protein sequence ID" value="KAF2805682.1"/>
    <property type="molecule type" value="Genomic_DNA"/>
</dbReference>
<protein>
    <submittedName>
        <fullName evidence="2 4">Uncharacterized protein</fullName>
    </submittedName>
</protein>